<dbReference type="InterPro" id="IPR050229">
    <property type="entry name" value="GlpE_sulfurtransferase"/>
</dbReference>
<dbReference type="EMBL" id="BBVC01000029">
    <property type="protein sequence ID" value="GAO98183.1"/>
    <property type="molecule type" value="Genomic_DNA"/>
</dbReference>
<dbReference type="PANTHER" id="PTHR43031:SF1">
    <property type="entry name" value="PYRIDINE NUCLEOTIDE-DISULPHIDE OXIDOREDUCTASE"/>
    <property type="match status" value="1"/>
</dbReference>
<dbReference type="PROSITE" id="PS50206">
    <property type="entry name" value="RHODANESE_3"/>
    <property type="match status" value="1"/>
</dbReference>
<dbReference type="GO" id="GO:0016779">
    <property type="term" value="F:nucleotidyltransferase activity"/>
    <property type="evidence" value="ECO:0007669"/>
    <property type="project" value="UniProtKB-KW"/>
</dbReference>
<evidence type="ECO:0000313" key="2">
    <source>
        <dbReference type="EMBL" id="GAO98183.1"/>
    </source>
</evidence>
<evidence type="ECO:0000259" key="1">
    <source>
        <dbReference type="PROSITE" id="PS50206"/>
    </source>
</evidence>
<dbReference type="STRING" id="1629334.Cva_00831"/>
<dbReference type="SMART" id="SM00450">
    <property type="entry name" value="RHOD"/>
    <property type="match status" value="1"/>
</dbReference>
<dbReference type="Gene3D" id="3.40.250.10">
    <property type="entry name" value="Rhodanese-like domain"/>
    <property type="match status" value="1"/>
</dbReference>
<reference evidence="2 3" key="1">
    <citation type="submission" date="2015-03" db="EMBL/GenBank/DDBJ databases">
        <title>Caedibacter varicaedens, whole genome shotgun sequence.</title>
        <authorList>
            <person name="Suzuki H."/>
            <person name="Dapper A.L."/>
            <person name="Gibson A.K."/>
            <person name="Jackson C."/>
            <person name="Lee H."/>
            <person name="Pejaver V.R."/>
            <person name="Doak T."/>
            <person name="Lynch M."/>
        </authorList>
    </citation>
    <scope>NUCLEOTIDE SEQUENCE [LARGE SCALE GENOMIC DNA]</scope>
</reference>
<keyword evidence="2" id="KW-0548">Nucleotidyltransferase</keyword>
<dbReference type="AlphaFoldDB" id="A0A0K8MD88"/>
<proteinExistence type="predicted"/>
<organism evidence="2 3">
    <name type="scientific">Caedimonas varicaedens</name>
    <dbReference type="NCBI Taxonomy" id="1629334"/>
    <lineage>
        <taxon>Bacteria</taxon>
        <taxon>Pseudomonadati</taxon>
        <taxon>Pseudomonadota</taxon>
        <taxon>Alphaproteobacteria</taxon>
        <taxon>Holosporales</taxon>
        <taxon>Caedimonadaceae</taxon>
        <taxon>Caedimonas</taxon>
    </lineage>
</organism>
<dbReference type="InterPro" id="IPR001763">
    <property type="entry name" value="Rhodanese-like_dom"/>
</dbReference>
<protein>
    <submittedName>
        <fullName evidence="2">Putative adenylyltransferase/sulfurtransferase MoeZ</fullName>
    </submittedName>
</protein>
<evidence type="ECO:0000313" key="3">
    <source>
        <dbReference type="Proteomes" id="UP000036771"/>
    </source>
</evidence>
<sequence length="111" mass="13042">MTNLISSDEISAEDYLLLFHNKEPHLFLDVRELWEVETAHIASSQHIPLRSLEYRFDELPRDRWIITYCHHGGRSLRACHLLREKGFVKVVSLKGGIQHWAEVVDQTMPTY</sequence>
<dbReference type="OrthoDB" id="9802991at2"/>
<dbReference type="Proteomes" id="UP000036771">
    <property type="component" value="Unassembled WGS sequence"/>
</dbReference>
<dbReference type="CDD" id="cd00158">
    <property type="entry name" value="RHOD"/>
    <property type="match status" value="1"/>
</dbReference>
<keyword evidence="2" id="KW-0808">Transferase</keyword>
<dbReference type="SUPFAM" id="SSF52821">
    <property type="entry name" value="Rhodanese/Cell cycle control phosphatase"/>
    <property type="match status" value="1"/>
</dbReference>
<keyword evidence="3" id="KW-1185">Reference proteome</keyword>
<gene>
    <name evidence="2" type="primary">moeZ</name>
    <name evidence="2" type="ORF">Cva_00831</name>
</gene>
<name>A0A0K8MD88_9PROT</name>
<accession>A0A0K8MD88</accession>
<comment type="caution">
    <text evidence="2">The sequence shown here is derived from an EMBL/GenBank/DDBJ whole genome shotgun (WGS) entry which is preliminary data.</text>
</comment>
<feature type="domain" description="Rhodanese" evidence="1">
    <location>
        <begin position="21"/>
        <end position="109"/>
    </location>
</feature>
<dbReference type="InterPro" id="IPR036873">
    <property type="entry name" value="Rhodanese-like_dom_sf"/>
</dbReference>
<dbReference type="PANTHER" id="PTHR43031">
    <property type="entry name" value="FAD-DEPENDENT OXIDOREDUCTASE"/>
    <property type="match status" value="1"/>
</dbReference>
<dbReference type="Pfam" id="PF00581">
    <property type="entry name" value="Rhodanese"/>
    <property type="match status" value="1"/>
</dbReference>